<comment type="similarity">
    <text evidence="1">Belongs to the putative lipase ROG1 family.</text>
</comment>
<sequence>MTSLDVALPMRELLLLVFIHGFKGTDQTFRDFPERLQHVLTETVGNLDVQCVVFPAYETKGDLNEAVVKFADWLTNLTVEKEVASGGGAGSAKIVLCGHSMGGLLAADTLKEFLNSRPDNEAPLWPKIIACIAFDTPYLGLNPDVFKSSATKALQFADTARNVGTSLFGAFAGLGASKAVGSAPAAPNTATSSPWAKWAAPAAYAVGGALLAGAAAGTTYYHREDIGLGYSWATDHMKYVGNLWDSDALDKRVDFLTNLQAQESVLFRNFYTFLPPTPMLSTTERTFIVLPRKSAARSGFFILARNGLAADEIQAHTGMFSAQTNDGYYDLGLQTANLIKDALAKNTTPGTSNP</sequence>
<organism evidence="3 4">
    <name type="scientific">Mycena citricolor</name>
    <dbReference type="NCBI Taxonomy" id="2018698"/>
    <lineage>
        <taxon>Eukaryota</taxon>
        <taxon>Fungi</taxon>
        <taxon>Dikarya</taxon>
        <taxon>Basidiomycota</taxon>
        <taxon>Agaricomycotina</taxon>
        <taxon>Agaricomycetes</taxon>
        <taxon>Agaricomycetidae</taxon>
        <taxon>Agaricales</taxon>
        <taxon>Marasmiineae</taxon>
        <taxon>Mycenaceae</taxon>
        <taxon>Mycena</taxon>
    </lineage>
</organism>
<comment type="caution">
    <text evidence="3">The sequence shown here is derived from an EMBL/GenBank/DDBJ whole genome shotgun (WGS) entry which is preliminary data.</text>
</comment>
<dbReference type="EMBL" id="CAVNYO010000440">
    <property type="protein sequence ID" value="CAK5280034.1"/>
    <property type="molecule type" value="Genomic_DNA"/>
</dbReference>
<dbReference type="Proteomes" id="UP001295794">
    <property type="component" value="Unassembled WGS sequence"/>
</dbReference>
<dbReference type="AlphaFoldDB" id="A0AAD2HPE9"/>
<dbReference type="Gene3D" id="3.40.50.1820">
    <property type="entry name" value="alpha/beta hydrolase"/>
    <property type="match status" value="1"/>
</dbReference>
<reference evidence="3" key="1">
    <citation type="submission" date="2023-11" db="EMBL/GenBank/DDBJ databases">
        <authorList>
            <person name="De Vega J J."/>
            <person name="De Vega J J."/>
        </authorList>
    </citation>
    <scope>NUCLEOTIDE SEQUENCE</scope>
</reference>
<evidence type="ECO:0000313" key="3">
    <source>
        <dbReference type="EMBL" id="CAK5280034.1"/>
    </source>
</evidence>
<dbReference type="InterPro" id="IPR029058">
    <property type="entry name" value="AB_hydrolase_fold"/>
</dbReference>
<accession>A0AAD2HPE9</accession>
<dbReference type="PANTHER" id="PTHR47842">
    <property type="entry name" value="EXPRESSED PROTEIN"/>
    <property type="match status" value="1"/>
</dbReference>
<evidence type="ECO:0000259" key="2">
    <source>
        <dbReference type="Pfam" id="PF05057"/>
    </source>
</evidence>
<name>A0AAD2HPE9_9AGAR</name>
<evidence type="ECO:0000256" key="1">
    <source>
        <dbReference type="ARBA" id="ARBA00007920"/>
    </source>
</evidence>
<feature type="domain" description="DUF676" evidence="2">
    <location>
        <begin position="15"/>
        <end position="142"/>
    </location>
</feature>
<dbReference type="PANTHER" id="PTHR47842:SF1">
    <property type="entry name" value="DUF676 DOMAIN-CONTAINING PROTEIN"/>
    <property type="match status" value="1"/>
</dbReference>
<keyword evidence="4" id="KW-1185">Reference proteome</keyword>
<dbReference type="Pfam" id="PF05057">
    <property type="entry name" value="DUF676"/>
    <property type="match status" value="1"/>
</dbReference>
<dbReference type="InterPro" id="IPR007751">
    <property type="entry name" value="DUF676_lipase-like"/>
</dbReference>
<protein>
    <recommendedName>
        <fullName evidence="2">DUF676 domain-containing protein</fullName>
    </recommendedName>
</protein>
<proteinExistence type="inferred from homology"/>
<evidence type="ECO:0000313" key="4">
    <source>
        <dbReference type="Proteomes" id="UP001295794"/>
    </source>
</evidence>
<dbReference type="SUPFAM" id="SSF53474">
    <property type="entry name" value="alpha/beta-Hydrolases"/>
    <property type="match status" value="1"/>
</dbReference>
<gene>
    <name evidence="3" type="ORF">MYCIT1_LOCUS30467</name>
</gene>